<keyword evidence="2" id="KW-1003">Cell membrane</keyword>
<feature type="transmembrane region" description="Helical" evidence="7">
    <location>
        <begin position="274"/>
        <end position="296"/>
    </location>
</feature>
<feature type="transmembrane region" description="Helical" evidence="7">
    <location>
        <begin position="308"/>
        <end position="326"/>
    </location>
</feature>
<comment type="caution">
    <text evidence="9">The sequence shown here is derived from an EMBL/GenBank/DDBJ whole genome shotgun (WGS) entry which is preliminary data.</text>
</comment>
<keyword evidence="3 7" id="KW-0812">Transmembrane</keyword>
<comment type="subcellular location">
    <subcellularLocation>
        <location evidence="1">Cell membrane</location>
        <topology evidence="1">Multi-pass membrane protein</topology>
    </subcellularLocation>
</comment>
<keyword evidence="4 7" id="KW-1133">Transmembrane helix</keyword>
<dbReference type="InterPro" id="IPR050545">
    <property type="entry name" value="Mycobact_MmpL"/>
</dbReference>
<dbReference type="AlphaFoldDB" id="A0A0C1UFE5"/>
<evidence type="ECO:0000256" key="3">
    <source>
        <dbReference type="ARBA" id="ARBA00022692"/>
    </source>
</evidence>
<accession>A0A0C1UFE5</accession>
<feature type="coiled-coil region" evidence="6">
    <location>
        <begin position="471"/>
        <end position="498"/>
    </location>
</feature>
<evidence type="ECO:0000256" key="4">
    <source>
        <dbReference type="ARBA" id="ARBA00022989"/>
    </source>
</evidence>
<feature type="transmembrane region" description="Helical" evidence="7">
    <location>
        <begin position="176"/>
        <end position="193"/>
    </location>
</feature>
<feature type="transmembrane region" description="Helical" evidence="7">
    <location>
        <begin position="353"/>
        <end position="370"/>
    </location>
</feature>
<evidence type="ECO:0000259" key="8">
    <source>
        <dbReference type="PROSITE" id="PS50156"/>
    </source>
</evidence>
<gene>
    <name evidence="9" type="ORF">U732_2040</name>
</gene>
<organism evidence="9 10">
    <name type="scientific">Clostridium argentinense CDC 2741</name>
    <dbReference type="NCBI Taxonomy" id="1418104"/>
    <lineage>
        <taxon>Bacteria</taxon>
        <taxon>Bacillati</taxon>
        <taxon>Bacillota</taxon>
        <taxon>Clostridia</taxon>
        <taxon>Eubacteriales</taxon>
        <taxon>Clostridiaceae</taxon>
        <taxon>Clostridium</taxon>
    </lineage>
</organism>
<dbReference type="RefSeq" id="WP_039634039.1">
    <property type="nucleotide sequence ID" value="NZ_AYSO01000017.1"/>
</dbReference>
<dbReference type="PANTHER" id="PTHR33406:SF13">
    <property type="entry name" value="MEMBRANE PROTEIN YDFJ"/>
    <property type="match status" value="1"/>
</dbReference>
<dbReference type="SUPFAM" id="SSF82866">
    <property type="entry name" value="Multidrug efflux transporter AcrB transmembrane domain"/>
    <property type="match status" value="2"/>
</dbReference>
<evidence type="ECO:0000256" key="5">
    <source>
        <dbReference type="ARBA" id="ARBA00023136"/>
    </source>
</evidence>
<feature type="transmembrane region" description="Helical" evidence="7">
    <location>
        <begin position="569"/>
        <end position="591"/>
    </location>
</feature>
<dbReference type="Pfam" id="PF03176">
    <property type="entry name" value="MMPL"/>
    <property type="match status" value="2"/>
</dbReference>
<evidence type="ECO:0000256" key="6">
    <source>
        <dbReference type="SAM" id="Coils"/>
    </source>
</evidence>
<dbReference type="PROSITE" id="PS50156">
    <property type="entry name" value="SSD"/>
    <property type="match status" value="1"/>
</dbReference>
<feature type="transmembrane region" description="Helical" evidence="7">
    <location>
        <begin position="612"/>
        <end position="638"/>
    </location>
</feature>
<evidence type="ECO:0000256" key="7">
    <source>
        <dbReference type="SAM" id="Phobius"/>
    </source>
</evidence>
<name>A0A0C1UFE5_9CLOT</name>
<evidence type="ECO:0000313" key="10">
    <source>
        <dbReference type="Proteomes" id="UP000031366"/>
    </source>
</evidence>
<feature type="domain" description="SSD" evidence="8">
    <location>
        <begin position="543"/>
        <end position="672"/>
    </location>
</feature>
<dbReference type="EMBL" id="AYSO01000017">
    <property type="protein sequence ID" value="KIE46135.1"/>
    <property type="molecule type" value="Genomic_DNA"/>
</dbReference>
<dbReference type="OrthoDB" id="9782006at2"/>
<dbReference type="Proteomes" id="UP000031366">
    <property type="component" value="Unassembled WGS sequence"/>
</dbReference>
<dbReference type="STRING" id="29341.RSJ17_15330"/>
<dbReference type="Gene3D" id="1.20.1640.10">
    <property type="entry name" value="Multidrug efflux transporter AcrB transmembrane domain"/>
    <property type="match status" value="2"/>
</dbReference>
<protein>
    <submittedName>
        <fullName evidence="9">MMPL family protein</fullName>
    </submittedName>
</protein>
<dbReference type="PANTHER" id="PTHR33406">
    <property type="entry name" value="MEMBRANE PROTEIN MJ1562-RELATED"/>
    <property type="match status" value="1"/>
</dbReference>
<feature type="transmembrane region" description="Helical" evidence="7">
    <location>
        <begin position="650"/>
        <end position="673"/>
    </location>
</feature>
<evidence type="ECO:0000256" key="1">
    <source>
        <dbReference type="ARBA" id="ARBA00004651"/>
    </source>
</evidence>
<sequence length="698" mass="76895">MKKISRAIAKNRVLILILSVLLIFPSLYGFVSTRVNYDLLTYLPEELDTMKAQKILNEKFDNGSMSMLIIENMETKDIVDLKEKVSKVEGVQKVLWVNDVLDTSVPKEILPESFSKVFYSDDSTMLIIKFEDGSSSESTQNGIGEIRKIANDKCFLSGMAGIVKDTKELADKETPFFVLIATVLSAIVLALTMNSYIIPIIFLTSIGMAVLYNFGTNIFFGEISYVTKALAAVLQLGVTMDYSIFLLHRYDEERGYTEDRVEAMSEAISNTMGAVAGSSLTTIAGFLALCVMELGLGKDIGFVMAKGVFIGLICTVTLLPALILTFDNAIHKFNHKTILPEFEKTASLVTEKYKLFLVIFVVAFIPAIYGKVNTKVYYNLDESLPKDLPSIVATNKLKNDYNMTTTNMIIVKDTVSNNDINKMVKEIENVDGIEAVLAPEKFIGPTLPENFLPDTIKDNFQKEGYKQIIVNSSYKAATEEANKQIEEMNKIVKSYDSEGVVGGEAPLTKDLIEISDTDFKKVSTASNLAIFVIIMGVFMSFSLPILLVLSIELAILINLGISYYLGTTIPFVASIVIGTIQLGATVDYAILLTSRFREEMRNGLDKYSAMTIAVQSSAKSIVTSALSFFAATAGVGIISKLEMISSLCTLMARGAIISMLIILFILPSILLVCEKVIEKTSKNFKGESGAKKDEEMYV</sequence>
<evidence type="ECO:0000256" key="2">
    <source>
        <dbReference type="ARBA" id="ARBA00022475"/>
    </source>
</evidence>
<dbReference type="InterPro" id="IPR000731">
    <property type="entry name" value="SSD"/>
</dbReference>
<keyword evidence="10" id="KW-1185">Reference proteome</keyword>
<reference evidence="9 10" key="1">
    <citation type="journal article" date="2015" name="Infect. Genet. Evol.">
        <title>Genomic sequences of six botulinum neurotoxin-producing strains representing three clostridial species illustrate the mobility and diversity of botulinum neurotoxin genes.</title>
        <authorList>
            <person name="Smith T.J."/>
            <person name="Hill K.K."/>
            <person name="Xie G."/>
            <person name="Foley B.T."/>
            <person name="Williamson C.H."/>
            <person name="Foster J.T."/>
            <person name="Johnson S.L."/>
            <person name="Chertkov O."/>
            <person name="Teshima H."/>
            <person name="Gibbons H.S."/>
            <person name="Johnsky L.A."/>
            <person name="Karavis M.A."/>
            <person name="Smith L.A."/>
        </authorList>
    </citation>
    <scope>NUCLEOTIDE SEQUENCE [LARGE SCALE GENOMIC DNA]</scope>
    <source>
        <strain evidence="9 10">CDC 2741</strain>
    </source>
</reference>
<dbReference type="InterPro" id="IPR004869">
    <property type="entry name" value="MMPL_dom"/>
</dbReference>
<evidence type="ECO:0000313" key="9">
    <source>
        <dbReference type="EMBL" id="KIE46135.1"/>
    </source>
</evidence>
<proteinExistence type="predicted"/>
<keyword evidence="6" id="KW-0175">Coiled coil</keyword>
<dbReference type="GO" id="GO:0005886">
    <property type="term" value="C:plasma membrane"/>
    <property type="evidence" value="ECO:0007669"/>
    <property type="project" value="UniProtKB-SubCell"/>
</dbReference>
<feature type="transmembrane region" description="Helical" evidence="7">
    <location>
        <begin position="200"/>
        <end position="220"/>
    </location>
</feature>
<keyword evidence="5 7" id="KW-0472">Membrane</keyword>
<feature type="transmembrane region" description="Helical" evidence="7">
    <location>
        <begin position="528"/>
        <end position="557"/>
    </location>
</feature>